<name>A0A849C6Y3_9NOCA</name>
<accession>A0A849C6Y3</accession>
<dbReference type="GO" id="GO:0003677">
    <property type="term" value="F:DNA binding"/>
    <property type="evidence" value="ECO:0007669"/>
    <property type="project" value="UniProtKB-KW"/>
</dbReference>
<sequence length="388" mass="41714">MNEEERAGVRIARVRKQRGMTQRALAERARVSKSMLAKVETGHASASTAWIGAIAQALGVDATRLTGAQDSPEQLHQLVPSIRRALASVDLIGDDIDPGSLELLREQVLQVNTWRRDTKYGRIGAVLPDLVEQLLAAARDYGEPAYALLADAYRASNTLAHKLGYADLSLTAMDRMEWAATHSGDPLLTATAHYLRAAALARIGAGKQALQLLDRTMNEVEPLIATDPEAAAVWTALHMRAGTITASLADADSTSEHIAEAARVAETVGNRVVYETTVGPANVNLHALAAAVDLGQIGKALQIANSTVLPQDMATERVSHFHLDVARAHLLNHRPDDAIEELHQARALAPEHFRASGTVKTALQTAAAQQRRATYGLRSLANYAGIQD</sequence>
<dbReference type="Pfam" id="PF01381">
    <property type="entry name" value="HTH_3"/>
    <property type="match status" value="1"/>
</dbReference>
<dbReference type="CDD" id="cd00093">
    <property type="entry name" value="HTH_XRE"/>
    <property type="match status" value="1"/>
</dbReference>
<dbReference type="GO" id="GO:0005829">
    <property type="term" value="C:cytosol"/>
    <property type="evidence" value="ECO:0007669"/>
    <property type="project" value="TreeGrafter"/>
</dbReference>
<protein>
    <submittedName>
        <fullName evidence="3">Helix-turn-helix transcriptional regulator</fullName>
    </submittedName>
</protein>
<organism evidence="3 4">
    <name type="scientific">Nocardia uniformis</name>
    <dbReference type="NCBI Taxonomy" id="53432"/>
    <lineage>
        <taxon>Bacteria</taxon>
        <taxon>Bacillati</taxon>
        <taxon>Actinomycetota</taxon>
        <taxon>Actinomycetes</taxon>
        <taxon>Mycobacteriales</taxon>
        <taxon>Nocardiaceae</taxon>
        <taxon>Nocardia</taxon>
    </lineage>
</organism>
<reference evidence="3 4" key="1">
    <citation type="submission" date="2020-05" db="EMBL/GenBank/DDBJ databases">
        <title>MicrobeNet Type strains.</title>
        <authorList>
            <person name="Nicholson A.C."/>
        </authorList>
    </citation>
    <scope>NUCLEOTIDE SEQUENCE [LARGE SCALE GENOMIC DNA]</scope>
    <source>
        <strain evidence="3 4">JCM 3224</strain>
    </source>
</reference>
<evidence type="ECO:0000313" key="3">
    <source>
        <dbReference type="EMBL" id="NNH74503.1"/>
    </source>
</evidence>
<dbReference type="InterPro" id="IPR001387">
    <property type="entry name" value="Cro/C1-type_HTH"/>
</dbReference>
<proteinExistence type="predicted"/>
<keyword evidence="1" id="KW-0238">DNA-binding</keyword>
<comment type="caution">
    <text evidence="3">The sequence shown here is derived from an EMBL/GenBank/DDBJ whole genome shotgun (WGS) entry which is preliminary data.</text>
</comment>
<dbReference type="AlphaFoldDB" id="A0A849C6Y3"/>
<dbReference type="InterPro" id="IPR010982">
    <property type="entry name" value="Lambda_DNA-bd_dom_sf"/>
</dbReference>
<dbReference type="PANTHER" id="PTHR46797">
    <property type="entry name" value="HTH-TYPE TRANSCRIPTIONAL REGULATOR"/>
    <property type="match status" value="1"/>
</dbReference>
<dbReference type="Gene3D" id="1.25.40.10">
    <property type="entry name" value="Tetratricopeptide repeat domain"/>
    <property type="match status" value="1"/>
</dbReference>
<dbReference type="RefSeq" id="WP_169814980.1">
    <property type="nucleotide sequence ID" value="NZ_JABELX010000014.1"/>
</dbReference>
<dbReference type="EMBL" id="JABELX010000014">
    <property type="protein sequence ID" value="NNH74503.1"/>
    <property type="molecule type" value="Genomic_DNA"/>
</dbReference>
<dbReference type="InterPro" id="IPR050807">
    <property type="entry name" value="TransReg_Diox_bact_type"/>
</dbReference>
<dbReference type="PANTHER" id="PTHR46797:SF1">
    <property type="entry name" value="METHYLPHOSPHONATE SYNTHASE"/>
    <property type="match status" value="1"/>
</dbReference>
<dbReference type="InterPro" id="IPR011990">
    <property type="entry name" value="TPR-like_helical_dom_sf"/>
</dbReference>
<keyword evidence="4" id="KW-1185">Reference proteome</keyword>
<dbReference type="SMART" id="SM00530">
    <property type="entry name" value="HTH_XRE"/>
    <property type="match status" value="1"/>
</dbReference>
<dbReference type="SUPFAM" id="SSF47413">
    <property type="entry name" value="lambda repressor-like DNA-binding domains"/>
    <property type="match status" value="1"/>
</dbReference>
<dbReference type="SUPFAM" id="SSF48452">
    <property type="entry name" value="TPR-like"/>
    <property type="match status" value="1"/>
</dbReference>
<dbReference type="Proteomes" id="UP000586827">
    <property type="component" value="Unassembled WGS sequence"/>
</dbReference>
<evidence type="ECO:0000256" key="1">
    <source>
        <dbReference type="ARBA" id="ARBA00023125"/>
    </source>
</evidence>
<feature type="domain" description="HTH cro/C1-type" evidence="2">
    <location>
        <begin position="11"/>
        <end position="65"/>
    </location>
</feature>
<evidence type="ECO:0000259" key="2">
    <source>
        <dbReference type="PROSITE" id="PS50943"/>
    </source>
</evidence>
<evidence type="ECO:0000313" key="4">
    <source>
        <dbReference type="Proteomes" id="UP000586827"/>
    </source>
</evidence>
<dbReference type="GO" id="GO:0003700">
    <property type="term" value="F:DNA-binding transcription factor activity"/>
    <property type="evidence" value="ECO:0007669"/>
    <property type="project" value="TreeGrafter"/>
</dbReference>
<dbReference type="PROSITE" id="PS50943">
    <property type="entry name" value="HTH_CROC1"/>
    <property type="match status" value="1"/>
</dbReference>
<gene>
    <name evidence="3" type="ORF">HLB23_32435</name>
</gene>
<dbReference type="Gene3D" id="1.10.260.40">
    <property type="entry name" value="lambda repressor-like DNA-binding domains"/>
    <property type="match status" value="1"/>
</dbReference>